<dbReference type="Proteomes" id="UP000078387">
    <property type="component" value="Unassembled WGS sequence"/>
</dbReference>
<protein>
    <submittedName>
        <fullName evidence="1">Uncharacterized protein</fullName>
    </submittedName>
</protein>
<evidence type="ECO:0000313" key="2">
    <source>
        <dbReference type="Proteomes" id="UP000078387"/>
    </source>
</evidence>
<dbReference type="SUPFAM" id="SSF49562">
    <property type="entry name" value="C2 domain (Calcium/lipid-binding domain, CaLB)"/>
    <property type="match status" value="1"/>
</dbReference>
<reference evidence="1 2" key="1">
    <citation type="submission" date="2016-05" db="EMBL/GenBank/DDBJ databases">
        <title>First whole genome sequencing of Entamoeba histolytica HM1:IMSS-clone-6.</title>
        <authorList>
            <person name="Mukherjee Avik.K."/>
            <person name="Izumyama S."/>
            <person name="Nakada-Tsukui K."/>
            <person name="Nozaki T."/>
        </authorList>
    </citation>
    <scope>NUCLEOTIDE SEQUENCE [LARGE SCALE GENOMIC DNA]</scope>
    <source>
        <strain evidence="1 2">HM1:IMSS clone 6</strain>
    </source>
</reference>
<dbReference type="EMBL" id="BDEQ01000001">
    <property type="protein sequence ID" value="GAT95880.1"/>
    <property type="molecule type" value="Genomic_DNA"/>
</dbReference>
<dbReference type="VEuPathDB" id="AmoebaDB:EHI7A_147550"/>
<sequence length="109" mass="13192">MSMQCRHQPKEYYLIYREKFIDLYCKNKYEILQTILTFLREVTSDQIKEVLKIIFFDDDCYGNEILLGDFTLDLRRLHVETVLTLWVFLQESKKNPSVTAETIRMELQM</sequence>
<dbReference type="VEuPathDB" id="AmoebaDB:KM1_022680"/>
<dbReference type="eggNOG" id="ENOG502RHK3">
    <property type="taxonomic scope" value="Eukaryota"/>
</dbReference>
<dbReference type="VEuPathDB" id="AmoebaDB:EHI5A_185820"/>
<dbReference type="VEuPathDB" id="AmoebaDB:EHI8A_166190"/>
<comment type="caution">
    <text evidence="1">The sequence shown here is derived from an EMBL/GenBank/DDBJ whole genome shotgun (WGS) entry which is preliminary data.</text>
</comment>
<organism evidence="1 2">
    <name type="scientific">Entamoeba histolytica</name>
    <dbReference type="NCBI Taxonomy" id="5759"/>
    <lineage>
        <taxon>Eukaryota</taxon>
        <taxon>Amoebozoa</taxon>
        <taxon>Evosea</taxon>
        <taxon>Archamoebae</taxon>
        <taxon>Mastigamoebida</taxon>
        <taxon>Entamoebidae</taxon>
        <taxon>Entamoeba</taxon>
    </lineage>
</organism>
<dbReference type="AlphaFoldDB" id="A0A175JQ46"/>
<proteinExistence type="predicted"/>
<name>A0A175JQ46_ENTHI</name>
<gene>
    <name evidence="1" type="ORF">CL6EHI_138400</name>
</gene>
<accession>A0A175JQ46</accession>
<evidence type="ECO:0000313" key="1">
    <source>
        <dbReference type="EMBL" id="GAT95880.1"/>
    </source>
</evidence>
<dbReference type="VEuPathDB" id="AmoebaDB:EHI_138400"/>
<dbReference type="InterPro" id="IPR035892">
    <property type="entry name" value="C2_domain_sf"/>
</dbReference>